<evidence type="ECO:0000256" key="4">
    <source>
        <dbReference type="ARBA" id="ARBA00038440"/>
    </source>
</evidence>
<evidence type="ECO:0000256" key="6">
    <source>
        <dbReference type="HAMAP-Rule" id="MF_01930"/>
    </source>
</evidence>
<dbReference type="CDD" id="cd08645">
    <property type="entry name" value="FMT_core_GART"/>
    <property type="match status" value="1"/>
</dbReference>
<dbReference type="EMBL" id="CP117834">
    <property type="protein sequence ID" value="WDF02529.1"/>
    <property type="molecule type" value="Genomic_DNA"/>
</dbReference>
<reference evidence="8 9" key="1">
    <citation type="submission" date="2023-02" db="EMBL/GenBank/DDBJ databases">
        <authorList>
            <person name="Liu G."/>
        </authorList>
    </citation>
    <scope>NUCLEOTIDE SEQUENCE [LARGE SCALE GENOMIC DNA]</scope>
    <source>
        <strain evidence="8 9">DSM 23008</strain>
    </source>
</reference>
<keyword evidence="9" id="KW-1185">Reference proteome</keyword>
<dbReference type="NCBIfam" id="TIGR00639">
    <property type="entry name" value="PurN"/>
    <property type="match status" value="1"/>
</dbReference>
<keyword evidence="2 6" id="KW-0808">Transferase</keyword>
<feature type="binding site" evidence="6">
    <location>
        <begin position="11"/>
        <end position="13"/>
    </location>
    <ligand>
        <name>N(1)-(5-phospho-beta-D-ribosyl)glycinamide</name>
        <dbReference type="ChEBI" id="CHEBI:143788"/>
    </ligand>
</feature>
<dbReference type="SUPFAM" id="SSF53328">
    <property type="entry name" value="Formyltransferase"/>
    <property type="match status" value="1"/>
</dbReference>
<comment type="pathway">
    <text evidence="1 6">Purine metabolism; IMP biosynthesis via de novo pathway; N(2)-formyl-N(1)-(5-phospho-D-ribosyl)glycinamide from N(1)-(5-phospho-D-ribosyl)glycinamide (10-formyl THF route): step 1/1.</text>
</comment>
<evidence type="ECO:0000313" key="9">
    <source>
        <dbReference type="Proteomes" id="UP001215143"/>
    </source>
</evidence>
<dbReference type="Gene3D" id="3.40.50.170">
    <property type="entry name" value="Formyl transferase, N-terminal domain"/>
    <property type="match status" value="1"/>
</dbReference>
<name>A0ABY7W259_9BACI</name>
<evidence type="ECO:0000256" key="3">
    <source>
        <dbReference type="ARBA" id="ARBA00022755"/>
    </source>
</evidence>
<protein>
    <recommendedName>
        <fullName evidence="6">Phosphoribosylglycinamide formyltransferase</fullName>
        <ecNumber evidence="6">2.1.2.2</ecNumber>
    </recommendedName>
    <alternativeName>
        <fullName evidence="6">5'-phosphoribosylglycinamide transformylase</fullName>
    </alternativeName>
    <alternativeName>
        <fullName evidence="6">GAR transformylase</fullName>
        <shortName evidence="6">GART</shortName>
    </alternativeName>
</protein>
<evidence type="ECO:0000313" key="8">
    <source>
        <dbReference type="EMBL" id="WDF02529.1"/>
    </source>
</evidence>
<dbReference type="InterPro" id="IPR036477">
    <property type="entry name" value="Formyl_transf_N_sf"/>
</dbReference>
<feature type="site" description="Raises pKa of active site His" evidence="6">
    <location>
        <position position="144"/>
    </location>
</feature>
<dbReference type="RefSeq" id="WP_035393273.1">
    <property type="nucleotide sequence ID" value="NZ_CP117834.1"/>
</dbReference>
<feature type="binding site" evidence="6">
    <location>
        <position position="64"/>
    </location>
    <ligand>
        <name>(6R)-10-formyltetrahydrofolate</name>
        <dbReference type="ChEBI" id="CHEBI:195366"/>
    </ligand>
</feature>
<dbReference type="EC" id="2.1.2.2" evidence="6"/>
<sequence>MRLAIFASGSGTNAENLIKQTQNGSAKGDVVLVVSDKRQAPVLKKASQLGVETAEVIPNSFVNKQAYEGHLIERLNAAKVELILLAGYMRLIGSVLLQAYEGRIVNIHPSLLPHFPGLDAVGQALEAKAKETGVTIHYVDAGMDTGPVIAQEKIAIALDENHASLTKKIQAVEHQLYPQVVNQLVAEKTRGENE</sequence>
<feature type="domain" description="Formyl transferase N-terminal" evidence="7">
    <location>
        <begin position="1"/>
        <end position="181"/>
    </location>
</feature>
<evidence type="ECO:0000256" key="5">
    <source>
        <dbReference type="ARBA" id="ARBA00047664"/>
    </source>
</evidence>
<comment type="catalytic activity">
    <reaction evidence="5 6">
        <text>N(1)-(5-phospho-beta-D-ribosyl)glycinamide + (6R)-10-formyltetrahydrofolate = N(2)-formyl-N(1)-(5-phospho-beta-D-ribosyl)glycinamide + (6S)-5,6,7,8-tetrahydrofolate + H(+)</text>
        <dbReference type="Rhea" id="RHEA:15053"/>
        <dbReference type="ChEBI" id="CHEBI:15378"/>
        <dbReference type="ChEBI" id="CHEBI:57453"/>
        <dbReference type="ChEBI" id="CHEBI:143788"/>
        <dbReference type="ChEBI" id="CHEBI:147286"/>
        <dbReference type="ChEBI" id="CHEBI:195366"/>
        <dbReference type="EC" id="2.1.2.2"/>
    </reaction>
</comment>
<comment type="function">
    <text evidence="6">Catalyzes the transfer of a formyl group from 10-formyltetrahydrofolate to 5-phospho-ribosyl-glycinamide (GAR), producing 5-phospho-ribosyl-N-formylglycinamide (FGAR) and tetrahydrofolate.</text>
</comment>
<evidence type="ECO:0000256" key="1">
    <source>
        <dbReference type="ARBA" id="ARBA00005054"/>
    </source>
</evidence>
<feature type="active site" description="Proton donor" evidence="6">
    <location>
        <position position="108"/>
    </location>
</feature>
<accession>A0ABY7W259</accession>
<organism evidence="8 9">
    <name type="scientific">Shouchella hunanensis</name>
    <dbReference type="NCBI Taxonomy" id="766894"/>
    <lineage>
        <taxon>Bacteria</taxon>
        <taxon>Bacillati</taxon>
        <taxon>Bacillota</taxon>
        <taxon>Bacilli</taxon>
        <taxon>Bacillales</taxon>
        <taxon>Bacillaceae</taxon>
        <taxon>Shouchella</taxon>
    </lineage>
</organism>
<comment type="similarity">
    <text evidence="4 6">Belongs to the GART family.</text>
</comment>
<gene>
    <name evidence="6 8" type="primary">purN</name>
    <name evidence="8" type="ORF">PQ477_13500</name>
</gene>
<feature type="binding site" evidence="6">
    <location>
        <position position="106"/>
    </location>
    <ligand>
        <name>(6R)-10-formyltetrahydrofolate</name>
        <dbReference type="ChEBI" id="CHEBI:195366"/>
    </ligand>
</feature>
<keyword evidence="3 6" id="KW-0658">Purine biosynthesis</keyword>
<evidence type="ECO:0000256" key="2">
    <source>
        <dbReference type="ARBA" id="ARBA00022679"/>
    </source>
</evidence>
<dbReference type="GO" id="GO:0004644">
    <property type="term" value="F:phosphoribosylglycinamide formyltransferase activity"/>
    <property type="evidence" value="ECO:0007669"/>
    <property type="project" value="UniProtKB-EC"/>
</dbReference>
<proteinExistence type="inferred from homology"/>
<dbReference type="HAMAP" id="MF_01930">
    <property type="entry name" value="PurN"/>
    <property type="match status" value="1"/>
</dbReference>
<evidence type="ECO:0000259" key="7">
    <source>
        <dbReference type="Pfam" id="PF00551"/>
    </source>
</evidence>
<dbReference type="Proteomes" id="UP001215143">
    <property type="component" value="Chromosome"/>
</dbReference>
<dbReference type="Pfam" id="PF00551">
    <property type="entry name" value="Formyl_trans_N"/>
    <property type="match status" value="1"/>
</dbReference>
<feature type="binding site" evidence="6">
    <location>
        <begin position="89"/>
        <end position="92"/>
    </location>
    <ligand>
        <name>(6R)-10-formyltetrahydrofolate</name>
        <dbReference type="ChEBI" id="CHEBI:195366"/>
    </ligand>
</feature>
<dbReference type="PANTHER" id="PTHR43369">
    <property type="entry name" value="PHOSPHORIBOSYLGLYCINAMIDE FORMYLTRANSFERASE"/>
    <property type="match status" value="1"/>
</dbReference>
<dbReference type="InterPro" id="IPR002376">
    <property type="entry name" value="Formyl_transf_N"/>
</dbReference>
<dbReference type="InterPro" id="IPR004607">
    <property type="entry name" value="GART"/>
</dbReference>
<dbReference type="PANTHER" id="PTHR43369:SF2">
    <property type="entry name" value="PHOSPHORIBOSYLGLYCINAMIDE FORMYLTRANSFERASE"/>
    <property type="match status" value="1"/>
</dbReference>
<dbReference type="PROSITE" id="PS00373">
    <property type="entry name" value="GART"/>
    <property type="match status" value="1"/>
</dbReference>
<dbReference type="InterPro" id="IPR001555">
    <property type="entry name" value="GART_AS"/>
</dbReference>